<dbReference type="Pfam" id="PF00400">
    <property type="entry name" value="WD40"/>
    <property type="match status" value="2"/>
</dbReference>
<sequence>PLQVYASALIFAPQRSIIRQQFETRIPHWMERGPEIEERWSATLQTLEGHTSSVEAVAFSPDGSIVASGSYDRTVKLWDARSGQEKATLKGHGGSVNAVAFSPDGSIVASGSWDSTVKLWDARSGQ</sequence>
<dbReference type="SUPFAM" id="SSF50978">
    <property type="entry name" value="WD40 repeat-like"/>
    <property type="match status" value="1"/>
</dbReference>
<reference evidence="7 8" key="1">
    <citation type="journal article" date="2016" name="Nat. Commun.">
        <title>Ectomycorrhizal ecology is imprinted in the genome of the dominant symbiotic fungus Cenococcum geophilum.</title>
        <authorList>
            <consortium name="DOE Joint Genome Institute"/>
            <person name="Peter M."/>
            <person name="Kohler A."/>
            <person name="Ohm R.A."/>
            <person name="Kuo A."/>
            <person name="Krutzmann J."/>
            <person name="Morin E."/>
            <person name="Arend M."/>
            <person name="Barry K.W."/>
            <person name="Binder M."/>
            <person name="Choi C."/>
            <person name="Clum A."/>
            <person name="Copeland A."/>
            <person name="Grisel N."/>
            <person name="Haridas S."/>
            <person name="Kipfer T."/>
            <person name="LaButti K."/>
            <person name="Lindquist E."/>
            <person name="Lipzen A."/>
            <person name="Maire R."/>
            <person name="Meier B."/>
            <person name="Mihaltcheva S."/>
            <person name="Molinier V."/>
            <person name="Murat C."/>
            <person name="Poggeler S."/>
            <person name="Quandt C.A."/>
            <person name="Sperisen C."/>
            <person name="Tritt A."/>
            <person name="Tisserant E."/>
            <person name="Crous P.W."/>
            <person name="Henrissat B."/>
            <person name="Nehls U."/>
            <person name="Egli S."/>
            <person name="Spatafora J.W."/>
            <person name="Grigoriev I.V."/>
            <person name="Martin F.M."/>
        </authorList>
    </citation>
    <scope>NUCLEOTIDE SEQUENCE [LARGE SCALE GENOMIC DNA]</scope>
    <source>
        <strain evidence="7 8">CBS 459.81</strain>
    </source>
</reference>
<name>A0A8E2JB84_9PEZI</name>
<keyword evidence="8" id="KW-1185">Reference proteome</keyword>
<dbReference type="InterPro" id="IPR001680">
    <property type="entry name" value="WD40_rpt"/>
</dbReference>
<accession>A0A8E2JB84</accession>
<comment type="similarity">
    <text evidence="3">Belongs to the WD repeat MDV1/CAF4 family.</text>
</comment>
<feature type="repeat" description="WD" evidence="6">
    <location>
        <begin position="47"/>
        <end position="88"/>
    </location>
</feature>
<evidence type="ECO:0000256" key="2">
    <source>
        <dbReference type="ARBA" id="ARBA00022737"/>
    </source>
</evidence>
<evidence type="ECO:0000313" key="8">
    <source>
        <dbReference type="Proteomes" id="UP000250266"/>
    </source>
</evidence>
<dbReference type="PROSITE" id="PS00678">
    <property type="entry name" value="WD_REPEATS_1"/>
    <property type="match status" value="2"/>
</dbReference>
<dbReference type="Proteomes" id="UP000250266">
    <property type="component" value="Unassembled WGS sequence"/>
</dbReference>
<comment type="function">
    <text evidence="5">Involved in mitochondrial fission. Acts as an adapter protein required to form mitochondrial fission complexes. Formation of these complexes is required to promote constriction and fission of the mitochondrial compartment at a late step in mitochondrial division.</text>
</comment>
<dbReference type="AlphaFoldDB" id="A0A8E2JB84"/>
<evidence type="ECO:0000256" key="6">
    <source>
        <dbReference type="PROSITE-ProRule" id="PRU00221"/>
    </source>
</evidence>
<dbReference type="PROSITE" id="PS50082">
    <property type="entry name" value="WD_REPEATS_2"/>
    <property type="match status" value="2"/>
</dbReference>
<evidence type="ECO:0000313" key="7">
    <source>
        <dbReference type="EMBL" id="OCK76007.1"/>
    </source>
</evidence>
<organism evidence="7 8">
    <name type="scientific">Lepidopterella palustris CBS 459.81</name>
    <dbReference type="NCBI Taxonomy" id="1314670"/>
    <lineage>
        <taxon>Eukaryota</taxon>
        <taxon>Fungi</taxon>
        <taxon>Dikarya</taxon>
        <taxon>Ascomycota</taxon>
        <taxon>Pezizomycotina</taxon>
        <taxon>Dothideomycetes</taxon>
        <taxon>Pleosporomycetidae</taxon>
        <taxon>Mytilinidiales</taxon>
        <taxon>Argynnaceae</taxon>
        <taxon>Lepidopterella</taxon>
    </lineage>
</organism>
<dbReference type="GO" id="GO:1990234">
    <property type="term" value="C:transferase complex"/>
    <property type="evidence" value="ECO:0007669"/>
    <property type="project" value="UniProtKB-ARBA"/>
</dbReference>
<feature type="repeat" description="WD" evidence="6">
    <location>
        <begin position="89"/>
        <end position="126"/>
    </location>
</feature>
<feature type="non-terminal residue" evidence="7">
    <location>
        <position position="126"/>
    </location>
</feature>
<dbReference type="PANTHER" id="PTHR22847:SF637">
    <property type="entry name" value="WD REPEAT DOMAIN 5B"/>
    <property type="match status" value="1"/>
</dbReference>
<dbReference type="PRINTS" id="PR00320">
    <property type="entry name" value="GPROTEINBRPT"/>
</dbReference>
<feature type="non-terminal residue" evidence="7">
    <location>
        <position position="1"/>
    </location>
</feature>
<dbReference type="InterPro" id="IPR020472">
    <property type="entry name" value="WD40_PAC1"/>
</dbReference>
<evidence type="ECO:0000256" key="5">
    <source>
        <dbReference type="ARBA" id="ARBA00043913"/>
    </source>
</evidence>
<evidence type="ECO:0000256" key="4">
    <source>
        <dbReference type="ARBA" id="ARBA00039789"/>
    </source>
</evidence>
<evidence type="ECO:0000256" key="1">
    <source>
        <dbReference type="ARBA" id="ARBA00022574"/>
    </source>
</evidence>
<proteinExistence type="inferred from homology"/>
<dbReference type="InterPro" id="IPR015943">
    <property type="entry name" value="WD40/YVTN_repeat-like_dom_sf"/>
</dbReference>
<keyword evidence="2" id="KW-0677">Repeat</keyword>
<dbReference type="PANTHER" id="PTHR22847">
    <property type="entry name" value="WD40 REPEAT PROTEIN"/>
    <property type="match status" value="1"/>
</dbReference>
<protein>
    <recommendedName>
        <fullName evidence="4">Mitochondrial division protein 1</fullName>
    </recommendedName>
</protein>
<evidence type="ECO:0000256" key="3">
    <source>
        <dbReference type="ARBA" id="ARBA00038415"/>
    </source>
</evidence>
<dbReference type="Gene3D" id="2.130.10.10">
    <property type="entry name" value="YVTN repeat-like/Quinoprotein amine dehydrogenase"/>
    <property type="match status" value="1"/>
</dbReference>
<dbReference type="GO" id="GO:0005634">
    <property type="term" value="C:nucleus"/>
    <property type="evidence" value="ECO:0007669"/>
    <property type="project" value="TreeGrafter"/>
</dbReference>
<dbReference type="InterPro" id="IPR036322">
    <property type="entry name" value="WD40_repeat_dom_sf"/>
</dbReference>
<dbReference type="PROSITE" id="PS50294">
    <property type="entry name" value="WD_REPEATS_REGION"/>
    <property type="match status" value="2"/>
</dbReference>
<dbReference type="OrthoDB" id="538223at2759"/>
<dbReference type="EMBL" id="KV745251">
    <property type="protein sequence ID" value="OCK76007.1"/>
    <property type="molecule type" value="Genomic_DNA"/>
</dbReference>
<keyword evidence="1 6" id="KW-0853">WD repeat</keyword>
<gene>
    <name evidence="7" type="ORF">K432DRAFT_257618</name>
</gene>
<dbReference type="InterPro" id="IPR019775">
    <property type="entry name" value="WD40_repeat_CS"/>
</dbReference>
<dbReference type="SMART" id="SM00320">
    <property type="entry name" value="WD40"/>
    <property type="match status" value="2"/>
</dbReference>